<evidence type="ECO:0000259" key="3">
    <source>
        <dbReference type="Pfam" id="PF13800"/>
    </source>
</evidence>
<dbReference type="Pfam" id="PF13800">
    <property type="entry name" value="Sigma_reg_N"/>
    <property type="match status" value="1"/>
</dbReference>
<protein>
    <submittedName>
        <fullName evidence="4">Anti-sigma factor</fullName>
    </submittedName>
</protein>
<dbReference type="Pfam" id="PF13791">
    <property type="entry name" value="Sigma_reg_C"/>
    <property type="match status" value="1"/>
</dbReference>
<proteinExistence type="predicted"/>
<reference evidence="4" key="1">
    <citation type="submission" date="2022-09" db="EMBL/GenBank/DDBJ databases">
        <title>Genome analysis and characterization of larvicidal activity of Brevibacillus strains.</title>
        <authorList>
            <person name="Patrusheva E.V."/>
            <person name="Izotova A.O."/>
            <person name="Toshchakov S.V."/>
            <person name="Sineoky S.P."/>
        </authorList>
    </citation>
    <scope>NUCLEOTIDE SEQUENCE</scope>
    <source>
        <strain evidence="4">VKPM_B-13247</strain>
    </source>
</reference>
<feature type="transmembrane region" description="Helical" evidence="1">
    <location>
        <begin position="27"/>
        <end position="48"/>
    </location>
</feature>
<dbReference type="InterPro" id="IPR029101">
    <property type="entry name" value="Sigma_reg_N"/>
</dbReference>
<dbReference type="RefSeq" id="WP_258434985.1">
    <property type="nucleotide sequence ID" value="NZ_JANSGW010000064.1"/>
</dbReference>
<gene>
    <name evidence="4" type="ORF">O0554_25830</name>
</gene>
<feature type="domain" description="Sigma factor regulator N-terminal" evidence="3">
    <location>
        <begin position="16"/>
        <end position="104"/>
    </location>
</feature>
<feature type="domain" description="Sigma factor regulator C-terminal" evidence="2">
    <location>
        <begin position="171"/>
        <end position="334"/>
    </location>
</feature>
<comment type="caution">
    <text evidence="4">The sequence shown here is derived from an EMBL/GenBank/DDBJ whole genome shotgun (WGS) entry which is preliminary data.</text>
</comment>
<dbReference type="Proteomes" id="UP001077662">
    <property type="component" value="Unassembled WGS sequence"/>
</dbReference>
<dbReference type="InterPro" id="IPR025672">
    <property type="entry name" value="Sigma_reg_C_dom"/>
</dbReference>
<accession>A0AAP3DKR0</accession>
<sequence>MNLDQFDLNQDHQTIRKALQKAKRRNLLRNILISFVISVLVLISFIFASKQIMDYHFYHVREDIETFGEITRPNVEFISFPTISEGLLQNESVLYTYKNIEGRPIKWEEELYVYSLWGTYTKMSTNLKFWSSGNQNKTKLAYNLHTFQRELLFYLPFITTYETYMNHLEELDELQNGAAELAISFDKPYTVQQIRSMLPEGVYPQWYWVDTYDDKPGLMPRTRSYNVTNEKGQVIGTETATELIKDPYPSYLVYGFKNKSDSASEQDFIESLEKGMKLNGKHQLEYQRIFNFLRGQKEKPDAEDVKIFGVVVTGSKEHLKHLKGVPYARAIVLGASG</sequence>
<dbReference type="EMBL" id="JAPTNE010000064">
    <property type="protein sequence ID" value="MCZ0810264.1"/>
    <property type="molecule type" value="Genomic_DNA"/>
</dbReference>
<evidence type="ECO:0000256" key="1">
    <source>
        <dbReference type="SAM" id="Phobius"/>
    </source>
</evidence>
<keyword evidence="1" id="KW-0812">Transmembrane</keyword>
<dbReference type="AlphaFoldDB" id="A0AAP3DKR0"/>
<evidence type="ECO:0000313" key="5">
    <source>
        <dbReference type="Proteomes" id="UP001077662"/>
    </source>
</evidence>
<keyword evidence="1" id="KW-0472">Membrane</keyword>
<keyword evidence="1" id="KW-1133">Transmembrane helix</keyword>
<evidence type="ECO:0000259" key="2">
    <source>
        <dbReference type="Pfam" id="PF13791"/>
    </source>
</evidence>
<organism evidence="4 5">
    <name type="scientific">Brevibacillus laterosporus</name>
    <name type="common">Bacillus laterosporus</name>
    <dbReference type="NCBI Taxonomy" id="1465"/>
    <lineage>
        <taxon>Bacteria</taxon>
        <taxon>Bacillati</taxon>
        <taxon>Bacillota</taxon>
        <taxon>Bacilli</taxon>
        <taxon>Bacillales</taxon>
        <taxon>Paenibacillaceae</taxon>
        <taxon>Brevibacillus</taxon>
    </lineage>
</organism>
<name>A0AAP3DKR0_BRELA</name>
<evidence type="ECO:0000313" key="4">
    <source>
        <dbReference type="EMBL" id="MCZ0810264.1"/>
    </source>
</evidence>